<gene>
    <name evidence="2" type="ORF">J4573_14665</name>
</gene>
<protein>
    <recommendedName>
        <fullName evidence="4">Secreted protein</fullName>
    </recommendedName>
</protein>
<evidence type="ECO:0008006" key="4">
    <source>
        <dbReference type="Google" id="ProtNLM"/>
    </source>
</evidence>
<evidence type="ECO:0000313" key="3">
    <source>
        <dbReference type="Proteomes" id="UP000669179"/>
    </source>
</evidence>
<feature type="signal peptide" evidence="1">
    <location>
        <begin position="1"/>
        <end position="33"/>
    </location>
</feature>
<dbReference type="EMBL" id="JAGEOJ010000005">
    <property type="protein sequence ID" value="MBO2448345.1"/>
    <property type="molecule type" value="Genomic_DNA"/>
</dbReference>
<reference evidence="2" key="1">
    <citation type="submission" date="2021-03" db="EMBL/GenBank/DDBJ databases">
        <authorList>
            <person name="Kanchanasin P."/>
            <person name="Saeng-In P."/>
            <person name="Phongsopitanun W."/>
            <person name="Yuki M."/>
            <person name="Kudo T."/>
            <person name="Ohkuma M."/>
            <person name="Tanasupawat S."/>
        </authorList>
    </citation>
    <scope>NUCLEOTIDE SEQUENCE</scope>
    <source>
        <strain evidence="2">GKU 128</strain>
    </source>
</reference>
<evidence type="ECO:0000256" key="1">
    <source>
        <dbReference type="SAM" id="SignalP"/>
    </source>
</evidence>
<feature type="chain" id="PRO_5039115496" description="Secreted protein" evidence="1">
    <location>
        <begin position="34"/>
        <end position="128"/>
    </location>
</feature>
<proteinExistence type="predicted"/>
<dbReference type="Proteomes" id="UP000669179">
    <property type="component" value="Unassembled WGS sequence"/>
</dbReference>
<organism evidence="2 3">
    <name type="scientific">Actinomadura barringtoniae</name>
    <dbReference type="NCBI Taxonomy" id="1427535"/>
    <lineage>
        <taxon>Bacteria</taxon>
        <taxon>Bacillati</taxon>
        <taxon>Actinomycetota</taxon>
        <taxon>Actinomycetes</taxon>
        <taxon>Streptosporangiales</taxon>
        <taxon>Thermomonosporaceae</taxon>
        <taxon>Actinomadura</taxon>
    </lineage>
</organism>
<sequence>MSGRARRRTFAAMLAGGAAAAALTAAQGAPAQATTFAKCTSAQHDTGYAADPPPRIVAQGECTRAFPPDGEGANLNVRITRNGTVVWSGGNGVGIVTAVYNCRGNAWGDFTATWSTGQVDGPFSAPCG</sequence>
<name>A0A939T9U3_9ACTN</name>
<dbReference type="PROSITE" id="PS51318">
    <property type="entry name" value="TAT"/>
    <property type="match status" value="1"/>
</dbReference>
<evidence type="ECO:0000313" key="2">
    <source>
        <dbReference type="EMBL" id="MBO2448345.1"/>
    </source>
</evidence>
<dbReference type="AlphaFoldDB" id="A0A939T9U3"/>
<comment type="caution">
    <text evidence="2">The sequence shown here is derived from an EMBL/GenBank/DDBJ whole genome shotgun (WGS) entry which is preliminary data.</text>
</comment>
<dbReference type="InterPro" id="IPR006311">
    <property type="entry name" value="TAT_signal"/>
</dbReference>
<keyword evidence="1" id="KW-0732">Signal</keyword>
<accession>A0A939T9U3</accession>
<keyword evidence="3" id="KW-1185">Reference proteome</keyword>
<dbReference type="RefSeq" id="WP_208255984.1">
    <property type="nucleotide sequence ID" value="NZ_JAGEOJ010000005.1"/>
</dbReference>